<keyword evidence="5" id="KW-0564">Palmitate</keyword>
<keyword evidence="3 7" id="KW-0732">Signal</keyword>
<evidence type="ECO:0000256" key="3">
    <source>
        <dbReference type="ARBA" id="ARBA00022729"/>
    </source>
</evidence>
<keyword evidence="2" id="KW-1003">Cell membrane</keyword>
<evidence type="ECO:0000313" key="8">
    <source>
        <dbReference type="EMBL" id="MFC3551408.1"/>
    </source>
</evidence>
<evidence type="ECO:0000256" key="4">
    <source>
        <dbReference type="ARBA" id="ARBA00023136"/>
    </source>
</evidence>
<accession>A0ABV7RRI1</accession>
<dbReference type="EMBL" id="JBHRXK010000004">
    <property type="protein sequence ID" value="MFC3551408.1"/>
    <property type="molecule type" value="Genomic_DNA"/>
</dbReference>
<sequence length="50" mass="5032">MKRLIALMLLALFSMGSLSACNTVAGAGKDVQKAGEAVEGAAKDCSDGKC</sequence>
<feature type="signal peptide" evidence="7">
    <location>
        <begin position="1"/>
        <end position="19"/>
    </location>
</feature>
<protein>
    <submittedName>
        <fullName evidence="8">Entericidin A/B family lipoprotein</fullName>
    </submittedName>
</protein>
<dbReference type="InterPro" id="IPR012556">
    <property type="entry name" value="Entericidin"/>
</dbReference>
<evidence type="ECO:0000256" key="5">
    <source>
        <dbReference type="ARBA" id="ARBA00023139"/>
    </source>
</evidence>
<evidence type="ECO:0000256" key="1">
    <source>
        <dbReference type="ARBA" id="ARBA00010296"/>
    </source>
</evidence>
<reference evidence="9" key="1">
    <citation type="journal article" date="2019" name="Int. J. Syst. Evol. Microbiol.">
        <title>The Global Catalogue of Microorganisms (GCM) 10K type strain sequencing project: providing services to taxonomists for standard genome sequencing and annotation.</title>
        <authorList>
            <consortium name="The Broad Institute Genomics Platform"/>
            <consortium name="The Broad Institute Genome Sequencing Center for Infectious Disease"/>
            <person name="Wu L."/>
            <person name="Ma J."/>
        </authorList>
    </citation>
    <scope>NUCLEOTIDE SEQUENCE [LARGE SCALE GENOMIC DNA]</scope>
    <source>
        <strain evidence="9">KCTC 42875</strain>
    </source>
</reference>
<gene>
    <name evidence="8" type="ORF">ACFOLC_10345</name>
</gene>
<evidence type="ECO:0000313" key="9">
    <source>
        <dbReference type="Proteomes" id="UP001595740"/>
    </source>
</evidence>
<evidence type="ECO:0000256" key="6">
    <source>
        <dbReference type="ARBA" id="ARBA00023288"/>
    </source>
</evidence>
<dbReference type="Proteomes" id="UP001595740">
    <property type="component" value="Unassembled WGS sequence"/>
</dbReference>
<name>A0ABV7RRI1_9GAMM</name>
<dbReference type="PROSITE" id="PS51257">
    <property type="entry name" value="PROKAR_LIPOPROTEIN"/>
    <property type="match status" value="1"/>
</dbReference>
<keyword evidence="4" id="KW-0472">Membrane</keyword>
<comment type="similarity">
    <text evidence="1">Belongs to the EcnA/EcnB lipoprotein family.</text>
</comment>
<feature type="chain" id="PRO_5047342033" evidence="7">
    <location>
        <begin position="20"/>
        <end position="50"/>
    </location>
</feature>
<comment type="caution">
    <text evidence="8">The sequence shown here is derived from an EMBL/GenBank/DDBJ whole genome shotgun (WGS) entry which is preliminary data.</text>
</comment>
<proteinExistence type="inferred from homology"/>
<dbReference type="Pfam" id="PF08085">
    <property type="entry name" value="Entericidin"/>
    <property type="match status" value="1"/>
</dbReference>
<organism evidence="8 9">
    <name type="scientific">Lysobacter cavernae</name>
    <dbReference type="NCBI Taxonomy" id="1685901"/>
    <lineage>
        <taxon>Bacteria</taxon>
        <taxon>Pseudomonadati</taxon>
        <taxon>Pseudomonadota</taxon>
        <taxon>Gammaproteobacteria</taxon>
        <taxon>Lysobacterales</taxon>
        <taxon>Lysobacteraceae</taxon>
        <taxon>Lysobacter</taxon>
    </lineage>
</organism>
<evidence type="ECO:0000256" key="7">
    <source>
        <dbReference type="SAM" id="SignalP"/>
    </source>
</evidence>
<dbReference type="RefSeq" id="WP_386759174.1">
    <property type="nucleotide sequence ID" value="NZ_JBHRXK010000004.1"/>
</dbReference>
<evidence type="ECO:0000256" key="2">
    <source>
        <dbReference type="ARBA" id="ARBA00022475"/>
    </source>
</evidence>
<keyword evidence="6 8" id="KW-0449">Lipoprotein</keyword>
<keyword evidence="9" id="KW-1185">Reference proteome</keyword>